<dbReference type="Proteomes" id="UP001149079">
    <property type="component" value="Unassembled WGS sequence"/>
</dbReference>
<reference evidence="1" key="1">
    <citation type="submission" date="2022-11" db="EMBL/GenBank/DDBJ databases">
        <authorList>
            <person name="Petersen C."/>
        </authorList>
    </citation>
    <scope>NUCLEOTIDE SEQUENCE</scope>
    <source>
        <strain evidence="1">IBT 22155</strain>
    </source>
</reference>
<name>A0A9W9GIK5_9EURO</name>
<accession>A0A9W9GIK5</accession>
<proteinExistence type="predicted"/>
<sequence>MLGGSVCRSTNHNTLAAFLDPLHAEEINIKDMASRTPDELTAAWKKSDAYQRLVKDIAEYDEDTQHGSKS</sequence>
<evidence type="ECO:0000313" key="2">
    <source>
        <dbReference type="Proteomes" id="UP001149079"/>
    </source>
</evidence>
<dbReference type="AlphaFoldDB" id="A0A9W9GIK5"/>
<organism evidence="1 2">
    <name type="scientific">Penicillium bovifimosum</name>
    <dbReference type="NCBI Taxonomy" id="126998"/>
    <lineage>
        <taxon>Eukaryota</taxon>
        <taxon>Fungi</taxon>
        <taxon>Dikarya</taxon>
        <taxon>Ascomycota</taxon>
        <taxon>Pezizomycotina</taxon>
        <taxon>Eurotiomycetes</taxon>
        <taxon>Eurotiomycetidae</taxon>
        <taxon>Eurotiales</taxon>
        <taxon>Aspergillaceae</taxon>
        <taxon>Penicillium</taxon>
    </lineage>
</organism>
<dbReference type="EMBL" id="JAPQKL010000007">
    <property type="protein sequence ID" value="KAJ5121113.1"/>
    <property type="molecule type" value="Genomic_DNA"/>
</dbReference>
<gene>
    <name evidence="1" type="ORF">N7515_009074</name>
</gene>
<comment type="caution">
    <text evidence="1">The sequence shown here is derived from an EMBL/GenBank/DDBJ whole genome shotgun (WGS) entry which is preliminary data.</text>
</comment>
<dbReference type="GeneID" id="81408988"/>
<dbReference type="RefSeq" id="XP_056517617.1">
    <property type="nucleotide sequence ID" value="XM_056669818.1"/>
</dbReference>
<keyword evidence="2" id="KW-1185">Reference proteome</keyword>
<protein>
    <submittedName>
        <fullName evidence="1">Abc drug exporter</fullName>
    </submittedName>
</protein>
<reference evidence="1" key="2">
    <citation type="journal article" date="2023" name="IMA Fungus">
        <title>Comparative genomic study of the Penicillium genus elucidates a diverse pangenome and 15 lateral gene transfer events.</title>
        <authorList>
            <person name="Petersen C."/>
            <person name="Sorensen T."/>
            <person name="Nielsen M.R."/>
            <person name="Sondergaard T.E."/>
            <person name="Sorensen J.L."/>
            <person name="Fitzpatrick D.A."/>
            <person name="Frisvad J.C."/>
            <person name="Nielsen K.L."/>
        </authorList>
    </citation>
    <scope>NUCLEOTIDE SEQUENCE</scope>
    <source>
        <strain evidence="1">IBT 22155</strain>
    </source>
</reference>
<evidence type="ECO:0000313" key="1">
    <source>
        <dbReference type="EMBL" id="KAJ5121113.1"/>
    </source>
</evidence>